<dbReference type="Gene3D" id="3.90.550.10">
    <property type="entry name" value="Spore Coat Polysaccharide Biosynthesis Protein SpsA, Chain A"/>
    <property type="match status" value="1"/>
</dbReference>
<evidence type="ECO:0000259" key="2">
    <source>
        <dbReference type="PROSITE" id="PS51371"/>
    </source>
</evidence>
<dbReference type="InterPro" id="IPR005835">
    <property type="entry name" value="NTP_transferase_dom"/>
</dbReference>
<sequence>MPFADLLIRREASIRSALFTIDKQRARQAFVVDGRGRLIGSIDEADIRRALLEGAGLGAPAYPLIHKPVVTTKPGAGRAEVLDLMRALRLSEIPVVDEQGCVVGVHRERELVGTTRLKNWAVIMAGGRGTRLAPLTDNIPKPMLPVAGRPILERLVLHLVGSGINRIFISVNYLGKMIEEHFGDGTQFGCEIEYLREDPEVPLGTGGSLRLLDDLGYEPTDPFLVMNGDLVTEFSVTDLIDAHVDSAAVATIAATEYQHQVPFGVLESSSGRLVRMVEKPLSSWAVNAGIYVLEPKLITRIPRGKLFPITALFDDCLASGWSVALWPMHESWQDVGRPNELAHARGQL</sequence>
<organism evidence="3 4">
    <name type="scientific">Prauserella flavalba</name>
    <dbReference type="NCBI Taxonomy" id="1477506"/>
    <lineage>
        <taxon>Bacteria</taxon>
        <taxon>Bacillati</taxon>
        <taxon>Actinomycetota</taxon>
        <taxon>Actinomycetes</taxon>
        <taxon>Pseudonocardiales</taxon>
        <taxon>Pseudonocardiaceae</taxon>
        <taxon>Prauserella</taxon>
    </lineage>
</organism>
<accession>A0A318LJW8</accession>
<feature type="domain" description="CBS" evidence="2">
    <location>
        <begin position="65"/>
        <end position="122"/>
    </location>
</feature>
<gene>
    <name evidence="3" type="ORF">BA062_22660</name>
</gene>
<dbReference type="InterPro" id="IPR046342">
    <property type="entry name" value="CBS_dom_sf"/>
</dbReference>
<dbReference type="PANTHER" id="PTHR22572">
    <property type="entry name" value="SUGAR-1-PHOSPHATE GUANYL TRANSFERASE"/>
    <property type="match status" value="1"/>
</dbReference>
<dbReference type="InterPro" id="IPR050486">
    <property type="entry name" value="Mannose-1P_guanyltransferase"/>
</dbReference>
<proteinExistence type="predicted"/>
<protein>
    <recommendedName>
        <fullName evidence="2">CBS domain-containing protein</fullName>
    </recommendedName>
</protein>
<dbReference type="PROSITE" id="PS51371">
    <property type="entry name" value="CBS"/>
    <property type="match status" value="2"/>
</dbReference>
<dbReference type="InterPro" id="IPR029044">
    <property type="entry name" value="Nucleotide-diphossugar_trans"/>
</dbReference>
<dbReference type="SUPFAM" id="SSF53448">
    <property type="entry name" value="Nucleotide-diphospho-sugar transferases"/>
    <property type="match status" value="1"/>
</dbReference>
<keyword evidence="1" id="KW-0129">CBS domain</keyword>
<comment type="caution">
    <text evidence="3">The sequence shown here is derived from an EMBL/GenBank/DDBJ whole genome shotgun (WGS) entry which is preliminary data.</text>
</comment>
<dbReference type="SMART" id="SM00116">
    <property type="entry name" value="CBS"/>
    <property type="match status" value="2"/>
</dbReference>
<evidence type="ECO:0000313" key="4">
    <source>
        <dbReference type="Proteomes" id="UP000247892"/>
    </source>
</evidence>
<evidence type="ECO:0000256" key="1">
    <source>
        <dbReference type="PROSITE-ProRule" id="PRU00703"/>
    </source>
</evidence>
<feature type="domain" description="CBS" evidence="2">
    <location>
        <begin position="1"/>
        <end position="57"/>
    </location>
</feature>
<evidence type="ECO:0000313" key="3">
    <source>
        <dbReference type="EMBL" id="PXY28659.1"/>
    </source>
</evidence>
<dbReference type="AlphaFoldDB" id="A0A318LJW8"/>
<reference evidence="3 4" key="1">
    <citation type="submission" date="2016-07" db="EMBL/GenBank/DDBJ databases">
        <title>Draft genome sequence of Prauserella sp. YIM 121212, isolated from alkaline soil.</title>
        <authorList>
            <person name="Ruckert C."/>
            <person name="Albersmeier A."/>
            <person name="Jiang C.-L."/>
            <person name="Jiang Y."/>
            <person name="Kalinowski J."/>
            <person name="Schneider O."/>
            <person name="Winkler A."/>
            <person name="Zotchev S.B."/>
        </authorList>
    </citation>
    <scope>NUCLEOTIDE SEQUENCE [LARGE SCALE GENOMIC DNA]</scope>
    <source>
        <strain evidence="3 4">YIM 121212</strain>
    </source>
</reference>
<dbReference type="CDD" id="cd06426">
    <property type="entry name" value="NTP_transferase_like_2"/>
    <property type="match status" value="1"/>
</dbReference>
<dbReference type="EMBL" id="MASU01000009">
    <property type="protein sequence ID" value="PXY28659.1"/>
    <property type="molecule type" value="Genomic_DNA"/>
</dbReference>
<name>A0A318LJW8_9PSEU</name>
<dbReference type="RefSeq" id="WP_110340043.1">
    <property type="nucleotide sequence ID" value="NZ_MASU01000009.1"/>
</dbReference>
<keyword evidence="4" id="KW-1185">Reference proteome</keyword>
<dbReference type="Gene3D" id="3.10.580.10">
    <property type="entry name" value="CBS-domain"/>
    <property type="match status" value="1"/>
</dbReference>
<dbReference type="Proteomes" id="UP000247892">
    <property type="component" value="Unassembled WGS sequence"/>
</dbReference>
<dbReference type="OrthoDB" id="9801810at2"/>
<dbReference type="InterPro" id="IPR000644">
    <property type="entry name" value="CBS_dom"/>
</dbReference>
<dbReference type="SUPFAM" id="SSF54631">
    <property type="entry name" value="CBS-domain pair"/>
    <property type="match status" value="1"/>
</dbReference>
<dbReference type="Pfam" id="PF00571">
    <property type="entry name" value="CBS"/>
    <property type="match status" value="2"/>
</dbReference>
<dbReference type="Pfam" id="PF00483">
    <property type="entry name" value="NTP_transferase"/>
    <property type="match status" value="1"/>
</dbReference>